<reference evidence="2" key="1">
    <citation type="submission" date="2020-05" db="EMBL/GenBank/DDBJ databases">
        <title>Mycena genomes resolve the evolution of fungal bioluminescence.</title>
        <authorList>
            <person name="Tsai I.J."/>
        </authorList>
    </citation>
    <scope>NUCLEOTIDE SEQUENCE</scope>
    <source>
        <strain evidence="2">CCC161011</strain>
    </source>
</reference>
<dbReference type="OrthoDB" id="2322499at2759"/>
<feature type="domain" description="F-box" evidence="1">
    <location>
        <begin position="22"/>
        <end position="72"/>
    </location>
</feature>
<dbReference type="Proteomes" id="UP000620124">
    <property type="component" value="Unassembled WGS sequence"/>
</dbReference>
<evidence type="ECO:0000313" key="2">
    <source>
        <dbReference type="EMBL" id="KAF7361644.1"/>
    </source>
</evidence>
<comment type="caution">
    <text evidence="2">The sequence shown here is derived from an EMBL/GenBank/DDBJ whole genome shotgun (WGS) entry which is preliminary data.</text>
</comment>
<sequence>MAPRKTAGNSTRSRQSLRLKGNGPLLDLPLDIFLEILKIVRPLDLLHLSRTSKALRNFLLDQSSAEFIWRTSLEHVEECPPKCPSYTDEVQWTRLLFEEVCHVCGTPLEHDYSFDPIWWEFGARYCSECCTNHLVVERLPRKLTKGCSTKVRWADIFPRVNGYYLVEDIDSFVAKYSTSVTEAEKTTLIQERQNQTKVLTDHAKICRTWMSRIVNARKLELEQRKDARWAAIQAKVREAGWNDRFSRYIQRWDSWGNDRAQSSQPLTDTEWNTIGPQILKDLEDRVKGTVMRGRFEALNTAFWKQLTTVTQPLAFPPRMVDVALLPEVRAILEGDLKSEITAKDLKAALEAKLPDLLAAWSDAFQTQLRDWTRAALKLSADVDPFDYALAYFVCENKCCQGHFTGRWKPCSAIWSSWGGPDPQTYEEHAASILRQKPCTPEGMFRLEPGHTVLPDVIKHYGKDPQTATCEEMDAAPGKLWCMRCVLKNQPTGWRDAVAHSIQFHEKFSSLRPRWEVEIETE</sequence>
<name>A0A8H7D491_9AGAR</name>
<dbReference type="EMBL" id="JACAZI010000004">
    <property type="protein sequence ID" value="KAF7361644.1"/>
    <property type="molecule type" value="Genomic_DNA"/>
</dbReference>
<dbReference type="Pfam" id="PF00646">
    <property type="entry name" value="F-box"/>
    <property type="match status" value="1"/>
</dbReference>
<evidence type="ECO:0000259" key="1">
    <source>
        <dbReference type="PROSITE" id="PS50181"/>
    </source>
</evidence>
<proteinExistence type="predicted"/>
<dbReference type="InterPro" id="IPR001810">
    <property type="entry name" value="F-box_dom"/>
</dbReference>
<organism evidence="2 3">
    <name type="scientific">Mycena venus</name>
    <dbReference type="NCBI Taxonomy" id="2733690"/>
    <lineage>
        <taxon>Eukaryota</taxon>
        <taxon>Fungi</taxon>
        <taxon>Dikarya</taxon>
        <taxon>Basidiomycota</taxon>
        <taxon>Agaricomycotina</taxon>
        <taxon>Agaricomycetes</taxon>
        <taxon>Agaricomycetidae</taxon>
        <taxon>Agaricales</taxon>
        <taxon>Marasmiineae</taxon>
        <taxon>Mycenaceae</taxon>
        <taxon>Mycena</taxon>
    </lineage>
</organism>
<accession>A0A8H7D491</accession>
<protein>
    <recommendedName>
        <fullName evidence="1">F-box domain-containing protein</fullName>
    </recommendedName>
</protein>
<evidence type="ECO:0000313" key="3">
    <source>
        <dbReference type="Proteomes" id="UP000620124"/>
    </source>
</evidence>
<dbReference type="SUPFAM" id="SSF81383">
    <property type="entry name" value="F-box domain"/>
    <property type="match status" value="1"/>
</dbReference>
<dbReference type="PROSITE" id="PS50181">
    <property type="entry name" value="FBOX"/>
    <property type="match status" value="1"/>
</dbReference>
<dbReference type="AlphaFoldDB" id="A0A8H7D491"/>
<dbReference type="InterPro" id="IPR036047">
    <property type="entry name" value="F-box-like_dom_sf"/>
</dbReference>
<gene>
    <name evidence="2" type="ORF">MVEN_00507700</name>
</gene>
<keyword evidence="3" id="KW-1185">Reference proteome</keyword>